<keyword evidence="2" id="KW-1185">Reference proteome</keyword>
<evidence type="ECO:0000313" key="2">
    <source>
        <dbReference type="Proteomes" id="UP000594001"/>
    </source>
</evidence>
<dbReference type="EMBL" id="CP054719">
    <property type="protein sequence ID" value="QOL19767.1"/>
    <property type="molecule type" value="Genomic_DNA"/>
</dbReference>
<name>A0A7L9RT26_9PROT</name>
<sequence length="129" mass="14041">MSIFNSRTFSKLKEGLRFIRESQKITANNIAQIHSPGAQPLKLERTSFQGVLALAQPSHGKGFSASNAALSQYTAVVDTENQTEAVPGESRISIESESVRMAELDDQHLLTLGLKKGWTRAIRSITNGG</sequence>
<evidence type="ECO:0008006" key="3">
    <source>
        <dbReference type="Google" id="ProtNLM"/>
    </source>
</evidence>
<protein>
    <recommendedName>
        <fullName evidence="3">Flagellar basal-body rod protein FlgB</fullName>
    </recommendedName>
</protein>
<organism evidence="1 2">
    <name type="scientific">Candidatus Bodocaedibacter vickermanii</name>
    <dbReference type="NCBI Taxonomy" id="2741701"/>
    <lineage>
        <taxon>Bacteria</taxon>
        <taxon>Pseudomonadati</taxon>
        <taxon>Pseudomonadota</taxon>
        <taxon>Alphaproteobacteria</taxon>
        <taxon>Holosporales</taxon>
        <taxon>Candidatus Paracaedibacteraceae</taxon>
        <taxon>Candidatus Bodocaedibacter</taxon>
    </lineage>
</organism>
<gene>
    <name evidence="1" type="ORF">CPBP_00535</name>
</gene>
<evidence type="ECO:0000313" key="1">
    <source>
        <dbReference type="EMBL" id="QOL19767.1"/>
    </source>
</evidence>
<dbReference type="KEGG" id="pbal:CPBP_00535"/>
<dbReference type="AlphaFoldDB" id="A0A7L9RT26"/>
<accession>A0A7L9RT26</accession>
<dbReference type="Proteomes" id="UP000594001">
    <property type="component" value="Chromosome"/>
</dbReference>
<proteinExistence type="predicted"/>
<dbReference type="RefSeq" id="WP_350332509.1">
    <property type="nucleotide sequence ID" value="NZ_CP054719.1"/>
</dbReference>
<reference evidence="1 2" key="1">
    <citation type="submission" date="2020-06" db="EMBL/GenBank/DDBJ databases">
        <title>The endosymbiont of the kinetoplastid Bodo saltans is a Paracaedibacter-like alpha-proteobacterium possessing a putative toxin-antitoxin system.</title>
        <authorList>
            <person name="Midha S."/>
            <person name="Rigden D.J."/>
            <person name="Siozios S."/>
            <person name="Hurst G.D.D."/>
            <person name="Jackson A.P."/>
        </authorList>
    </citation>
    <scope>NUCLEOTIDE SEQUENCE [LARGE SCALE GENOMIC DNA]</scope>
    <source>
        <strain evidence="1">Lake Konstanz</strain>
    </source>
</reference>